<dbReference type="Proteomes" id="UP000250321">
    <property type="component" value="Unassembled WGS sequence"/>
</dbReference>
<organism evidence="1 2">
    <name type="scientific">Prunus yedoensis var. nudiflora</name>
    <dbReference type="NCBI Taxonomy" id="2094558"/>
    <lineage>
        <taxon>Eukaryota</taxon>
        <taxon>Viridiplantae</taxon>
        <taxon>Streptophyta</taxon>
        <taxon>Embryophyta</taxon>
        <taxon>Tracheophyta</taxon>
        <taxon>Spermatophyta</taxon>
        <taxon>Magnoliopsida</taxon>
        <taxon>eudicotyledons</taxon>
        <taxon>Gunneridae</taxon>
        <taxon>Pentapetalae</taxon>
        <taxon>rosids</taxon>
        <taxon>fabids</taxon>
        <taxon>Rosales</taxon>
        <taxon>Rosaceae</taxon>
        <taxon>Amygdaloideae</taxon>
        <taxon>Amygdaleae</taxon>
        <taxon>Prunus</taxon>
    </lineage>
</organism>
<evidence type="ECO:0000313" key="2">
    <source>
        <dbReference type="Proteomes" id="UP000250321"/>
    </source>
</evidence>
<name>A0A314ZUA0_PRUYE</name>
<accession>A0A314ZUA0</accession>
<comment type="caution">
    <text evidence="1">The sequence shown here is derived from an EMBL/GenBank/DDBJ whole genome shotgun (WGS) entry which is preliminary data.</text>
</comment>
<gene>
    <name evidence="1" type="ORF">Pyn_38341</name>
</gene>
<protein>
    <submittedName>
        <fullName evidence="1">Uncharacterized protein</fullName>
    </submittedName>
</protein>
<evidence type="ECO:0000313" key="1">
    <source>
        <dbReference type="EMBL" id="PQQ21923.1"/>
    </source>
</evidence>
<reference evidence="1 2" key="1">
    <citation type="submission" date="2018-02" db="EMBL/GenBank/DDBJ databases">
        <title>Draft genome of wild Prunus yedoensis var. nudiflora.</title>
        <authorList>
            <person name="Baek S."/>
            <person name="Kim J.-H."/>
            <person name="Choi K."/>
            <person name="Kim G.-B."/>
            <person name="Cho A."/>
            <person name="Jang H."/>
            <person name="Shin C.-H."/>
            <person name="Yu H.-J."/>
            <person name="Mun J.-H."/>
        </authorList>
    </citation>
    <scope>NUCLEOTIDE SEQUENCE [LARGE SCALE GENOMIC DNA]</scope>
    <source>
        <strain evidence="2">cv. Jeju island</strain>
        <tissue evidence="1">Leaf</tissue>
    </source>
</reference>
<proteinExistence type="predicted"/>
<dbReference type="AlphaFoldDB" id="A0A314ZUA0"/>
<dbReference type="EMBL" id="PJQY01000003">
    <property type="protein sequence ID" value="PQQ21923.1"/>
    <property type="molecule type" value="Genomic_DNA"/>
</dbReference>
<keyword evidence="2" id="KW-1185">Reference proteome</keyword>
<sequence length="87" mass="8991">MAVVEDDLDVEVLESVVDLGPTAVDEDGPEADTGEEDNVVDDGGLEGLGFGAAAVIDDDGLASKRLDEGERLGEDIDSDLTRSVWGG</sequence>